<proteinExistence type="inferred from homology"/>
<keyword evidence="4" id="KW-0964">Secreted</keyword>
<comment type="subcellular location">
    <subcellularLocation>
        <location evidence="1">Membrane</location>
    </subcellularLocation>
    <subcellularLocation>
        <location evidence="2">Secreted</location>
    </subcellularLocation>
</comment>
<dbReference type="AlphaFoldDB" id="A0A0P7UKQ1"/>
<evidence type="ECO:0000256" key="2">
    <source>
        <dbReference type="ARBA" id="ARBA00004613"/>
    </source>
</evidence>
<feature type="compositionally biased region" description="Basic and acidic residues" evidence="9">
    <location>
        <begin position="64"/>
        <end position="79"/>
    </location>
</feature>
<feature type="non-terminal residue" evidence="12">
    <location>
        <position position="1"/>
    </location>
</feature>
<dbReference type="SUPFAM" id="SSF49562">
    <property type="entry name" value="C2 domain (Calcium/lipid-binding domain, CaLB)"/>
    <property type="match status" value="1"/>
</dbReference>
<dbReference type="CDD" id="cd04032">
    <property type="entry name" value="C2_Perforin"/>
    <property type="match status" value="1"/>
</dbReference>
<dbReference type="Pfam" id="PF00168">
    <property type="entry name" value="C2"/>
    <property type="match status" value="1"/>
</dbReference>
<dbReference type="InterPro" id="IPR052784">
    <property type="entry name" value="Perforin-1_pore-forming"/>
</dbReference>
<evidence type="ECO:0000256" key="3">
    <source>
        <dbReference type="ARBA" id="ARBA00009214"/>
    </source>
</evidence>
<sequence length="666" mass="74258">FTSPPTPIRPQLASSQCLLLFAEQEVQRPLVALHQTSHLRSSPSPPTTLLTSKWNSSSAGQTFGREETGRVGREKPFDRQRPEPFEMLLSVICSWVGLALLSLPTPTSPYCVTVRGPECDDVEFAPGSTLAGEGFDITKMQRKGAYVIDTSTWKRRDKTCTICHNPYLQKKQKLPLSIVDWRPNHQCSLKIASALHESSEALVSSSTKSVQNNWESSLELSHKNFRGSLMLAGTNSKLAEYSMEKTKKDRFSFTSHHVSCRYYRLSSSPSIHPEFQQAMKKLPKKYNQNSKAHYYKFIDIFGTHYITKVDLGGSISTVTSIRQCEAALQGLSVDEVKMCLDVEAAANVGEKVNMKTKAQHCQEDRNKLENRASFSSKFNDRFTEIQGGHTTEPELMFSPTKNPEAYKEWMLSLQTIPDLISYSLDSLHELLPPSNPLAQNLQRAISHYILERALWKNCSEPCPTGVKTNPKDSCVCSCHNNPGVTPNCCPTKRGQARVKVTIQRATDLWGDYNTGTDGYVKVSHMGVPVGRTRIIYNTNHPYWGDVFDMGLVVLSAGDSVKLEVWDEDNKWDDDLLGTCNVKLAAGVKEDICGLNHGQLYYKVEVECAPSLGGGSCSDYVGSPLNWHMQKAYVSRNALPVPSKILEKLGVVFDNGTALANRSRSDR</sequence>
<evidence type="ECO:0000256" key="6">
    <source>
        <dbReference type="ARBA" id="ARBA00022852"/>
    </source>
</evidence>
<evidence type="ECO:0000313" key="12">
    <source>
        <dbReference type="EMBL" id="KPP62231.1"/>
    </source>
</evidence>
<keyword evidence="8" id="KW-1015">Disulfide bond</keyword>
<dbReference type="InterPro" id="IPR020864">
    <property type="entry name" value="MACPF"/>
</dbReference>
<keyword evidence="5" id="KW-0732">Signal</keyword>
<dbReference type="PROSITE" id="PS00279">
    <property type="entry name" value="MACPF_1"/>
    <property type="match status" value="1"/>
</dbReference>
<feature type="domain" description="C2" evidence="10">
    <location>
        <begin position="478"/>
        <end position="596"/>
    </location>
</feature>
<dbReference type="GO" id="GO:0005576">
    <property type="term" value="C:extracellular region"/>
    <property type="evidence" value="ECO:0007669"/>
    <property type="project" value="UniProtKB-SubCell"/>
</dbReference>
<dbReference type="GO" id="GO:0051607">
    <property type="term" value="P:defense response to virus"/>
    <property type="evidence" value="ECO:0007669"/>
    <property type="project" value="TreeGrafter"/>
</dbReference>
<dbReference type="Proteomes" id="UP000034805">
    <property type="component" value="Unassembled WGS sequence"/>
</dbReference>
<feature type="domain" description="MACPF" evidence="11">
    <location>
        <begin position="114"/>
        <end position="456"/>
    </location>
</feature>
<dbReference type="PROSITE" id="PS50004">
    <property type="entry name" value="C2"/>
    <property type="match status" value="1"/>
</dbReference>
<dbReference type="GO" id="GO:0022829">
    <property type="term" value="F:wide pore channel activity"/>
    <property type="evidence" value="ECO:0007669"/>
    <property type="project" value="TreeGrafter"/>
</dbReference>
<dbReference type="EMBL" id="JARO02008859">
    <property type="protein sequence ID" value="KPP62231.1"/>
    <property type="molecule type" value="Genomic_DNA"/>
</dbReference>
<keyword evidence="7" id="KW-0472">Membrane</keyword>
<protein>
    <submittedName>
        <fullName evidence="12">Perforin-1-like</fullName>
    </submittedName>
</protein>
<evidence type="ECO:0000256" key="5">
    <source>
        <dbReference type="ARBA" id="ARBA00022729"/>
    </source>
</evidence>
<dbReference type="GO" id="GO:0005509">
    <property type="term" value="F:calcium ion binding"/>
    <property type="evidence" value="ECO:0007669"/>
    <property type="project" value="InterPro"/>
</dbReference>
<comment type="similarity">
    <text evidence="3">Belongs to the complement C6/C7/C8/C9 family.</text>
</comment>
<dbReference type="GO" id="GO:0140911">
    <property type="term" value="F:pore-forming activity"/>
    <property type="evidence" value="ECO:0007669"/>
    <property type="project" value="InterPro"/>
</dbReference>
<gene>
    <name evidence="12" type="ORF">Z043_119591</name>
</gene>
<evidence type="ECO:0000313" key="13">
    <source>
        <dbReference type="Proteomes" id="UP000034805"/>
    </source>
</evidence>
<dbReference type="InterPro" id="IPR020863">
    <property type="entry name" value="MACPF_CS"/>
</dbReference>
<dbReference type="PROSITE" id="PS51412">
    <property type="entry name" value="MACPF_2"/>
    <property type="match status" value="1"/>
</dbReference>
<feature type="region of interest" description="Disordered" evidence="9">
    <location>
        <begin position="37"/>
        <end position="79"/>
    </location>
</feature>
<dbReference type="InterPro" id="IPR000008">
    <property type="entry name" value="C2_dom"/>
</dbReference>
<dbReference type="Pfam" id="PF01823">
    <property type="entry name" value="MACPF"/>
    <property type="match status" value="1"/>
</dbReference>
<dbReference type="PANTHER" id="PTHR46096">
    <property type="entry name" value="PERFORIN-1"/>
    <property type="match status" value="1"/>
</dbReference>
<dbReference type="SMART" id="SM00457">
    <property type="entry name" value="MACPF"/>
    <property type="match status" value="1"/>
</dbReference>
<organism evidence="12 13">
    <name type="scientific">Scleropages formosus</name>
    <name type="common">Asian bonytongue</name>
    <name type="synonym">Osteoglossum formosum</name>
    <dbReference type="NCBI Taxonomy" id="113540"/>
    <lineage>
        <taxon>Eukaryota</taxon>
        <taxon>Metazoa</taxon>
        <taxon>Chordata</taxon>
        <taxon>Craniata</taxon>
        <taxon>Vertebrata</taxon>
        <taxon>Euteleostomi</taxon>
        <taxon>Actinopterygii</taxon>
        <taxon>Neopterygii</taxon>
        <taxon>Teleostei</taxon>
        <taxon>Osteoglossocephala</taxon>
        <taxon>Osteoglossomorpha</taxon>
        <taxon>Osteoglossiformes</taxon>
        <taxon>Osteoglossidae</taxon>
        <taxon>Scleropages</taxon>
    </lineage>
</organism>
<feature type="compositionally biased region" description="Low complexity" evidence="9">
    <location>
        <begin position="37"/>
        <end position="52"/>
    </location>
</feature>
<name>A0A0P7UKQ1_SCLFO</name>
<accession>A0A0P7UKQ1</accession>
<comment type="caution">
    <text evidence="12">The sequence shown here is derived from an EMBL/GenBank/DDBJ whole genome shotgun (WGS) entry which is preliminary data.</text>
</comment>
<dbReference type="InterPro" id="IPR037300">
    <property type="entry name" value="Perforin-1_C2"/>
</dbReference>
<dbReference type="Gene3D" id="2.60.40.150">
    <property type="entry name" value="C2 domain"/>
    <property type="match status" value="1"/>
</dbReference>
<evidence type="ECO:0000259" key="10">
    <source>
        <dbReference type="PROSITE" id="PS50004"/>
    </source>
</evidence>
<evidence type="ECO:0000256" key="7">
    <source>
        <dbReference type="ARBA" id="ARBA00023136"/>
    </source>
</evidence>
<dbReference type="PANTHER" id="PTHR46096:SF3">
    <property type="entry name" value="PERFORIN-1"/>
    <property type="match status" value="1"/>
</dbReference>
<keyword evidence="6" id="KW-0204">Cytolysis</keyword>
<evidence type="ECO:0000259" key="11">
    <source>
        <dbReference type="PROSITE" id="PS51412"/>
    </source>
</evidence>
<dbReference type="GO" id="GO:0001771">
    <property type="term" value="P:immunological synapse formation"/>
    <property type="evidence" value="ECO:0007669"/>
    <property type="project" value="TreeGrafter"/>
</dbReference>
<evidence type="ECO:0000256" key="1">
    <source>
        <dbReference type="ARBA" id="ARBA00004370"/>
    </source>
</evidence>
<dbReference type="InterPro" id="IPR035892">
    <property type="entry name" value="C2_domain_sf"/>
</dbReference>
<evidence type="ECO:0000256" key="4">
    <source>
        <dbReference type="ARBA" id="ARBA00022525"/>
    </source>
</evidence>
<evidence type="ECO:0000256" key="8">
    <source>
        <dbReference type="ARBA" id="ARBA00023157"/>
    </source>
</evidence>
<dbReference type="STRING" id="113540.ENSSFOP00015000961"/>
<dbReference type="GO" id="GO:0016020">
    <property type="term" value="C:membrane"/>
    <property type="evidence" value="ECO:0007669"/>
    <property type="project" value="UniProtKB-SubCell"/>
</dbReference>
<reference evidence="12 13" key="1">
    <citation type="submission" date="2015-08" db="EMBL/GenBank/DDBJ databases">
        <title>The genome of the Asian arowana (Scleropages formosus).</title>
        <authorList>
            <person name="Tan M.H."/>
            <person name="Gan H.M."/>
            <person name="Croft L.J."/>
            <person name="Austin C.M."/>
        </authorList>
    </citation>
    <scope>NUCLEOTIDE SEQUENCE [LARGE SCALE GENOMIC DNA]</scope>
    <source>
        <strain evidence="12">Aro1</strain>
    </source>
</reference>
<dbReference type="GO" id="GO:0031640">
    <property type="term" value="P:killing of cells of another organism"/>
    <property type="evidence" value="ECO:0007669"/>
    <property type="project" value="UniProtKB-KW"/>
</dbReference>
<dbReference type="GO" id="GO:0001913">
    <property type="term" value="P:T cell mediated cytotoxicity"/>
    <property type="evidence" value="ECO:0007669"/>
    <property type="project" value="TreeGrafter"/>
</dbReference>
<evidence type="ECO:0000256" key="9">
    <source>
        <dbReference type="SAM" id="MobiDB-lite"/>
    </source>
</evidence>
<dbReference type="SMART" id="SM00239">
    <property type="entry name" value="C2"/>
    <property type="match status" value="1"/>
</dbReference>